<evidence type="ECO:0000313" key="2">
    <source>
        <dbReference type="Proteomes" id="UP001163603"/>
    </source>
</evidence>
<accession>A0ACC0YRG3</accession>
<reference evidence="2" key="1">
    <citation type="journal article" date="2023" name="G3 (Bethesda)">
        <title>Genome assembly and association tests identify interacting loci associated with vigor, precocity, and sex in interspecific pistachio rootstocks.</title>
        <authorList>
            <person name="Palmer W."/>
            <person name="Jacygrad E."/>
            <person name="Sagayaradj S."/>
            <person name="Cavanaugh K."/>
            <person name="Han R."/>
            <person name="Bertier L."/>
            <person name="Beede B."/>
            <person name="Kafkas S."/>
            <person name="Golino D."/>
            <person name="Preece J."/>
            <person name="Michelmore R."/>
        </authorList>
    </citation>
    <scope>NUCLEOTIDE SEQUENCE [LARGE SCALE GENOMIC DNA]</scope>
</reference>
<gene>
    <name evidence="1" type="ORF">Pint_28094</name>
</gene>
<evidence type="ECO:0000313" key="1">
    <source>
        <dbReference type="EMBL" id="KAJ0040019.1"/>
    </source>
</evidence>
<proteinExistence type="predicted"/>
<comment type="caution">
    <text evidence="1">The sequence shown here is derived from an EMBL/GenBank/DDBJ whole genome shotgun (WGS) entry which is preliminary data.</text>
</comment>
<protein>
    <submittedName>
        <fullName evidence="1">Uncharacterized protein</fullName>
    </submittedName>
</protein>
<dbReference type="Proteomes" id="UP001163603">
    <property type="component" value="Chromosome 5"/>
</dbReference>
<sequence>MDRAFRETVKNMLQVQCSMLLKLWKEILTLFAPQPRVIVLEWAIPFTTKALIK</sequence>
<organism evidence="1 2">
    <name type="scientific">Pistacia integerrima</name>
    <dbReference type="NCBI Taxonomy" id="434235"/>
    <lineage>
        <taxon>Eukaryota</taxon>
        <taxon>Viridiplantae</taxon>
        <taxon>Streptophyta</taxon>
        <taxon>Embryophyta</taxon>
        <taxon>Tracheophyta</taxon>
        <taxon>Spermatophyta</taxon>
        <taxon>Magnoliopsida</taxon>
        <taxon>eudicotyledons</taxon>
        <taxon>Gunneridae</taxon>
        <taxon>Pentapetalae</taxon>
        <taxon>rosids</taxon>
        <taxon>malvids</taxon>
        <taxon>Sapindales</taxon>
        <taxon>Anacardiaceae</taxon>
        <taxon>Pistacia</taxon>
    </lineage>
</organism>
<dbReference type="EMBL" id="CM047740">
    <property type="protein sequence ID" value="KAJ0040019.1"/>
    <property type="molecule type" value="Genomic_DNA"/>
</dbReference>
<keyword evidence="2" id="KW-1185">Reference proteome</keyword>
<name>A0ACC0YRG3_9ROSI</name>